<feature type="domain" description="Transposase IS116/IS110/IS902 C-terminal" evidence="1">
    <location>
        <begin position="6"/>
        <end position="36"/>
    </location>
</feature>
<proteinExistence type="predicted"/>
<dbReference type="EMBL" id="JBHUMQ010000015">
    <property type="protein sequence ID" value="MFD2693177.1"/>
    <property type="molecule type" value="Genomic_DNA"/>
</dbReference>
<reference evidence="3" key="1">
    <citation type="journal article" date="2019" name="Int. J. Syst. Evol. Microbiol.">
        <title>The Global Catalogue of Microorganisms (GCM) 10K type strain sequencing project: providing services to taxonomists for standard genome sequencing and annotation.</title>
        <authorList>
            <consortium name="The Broad Institute Genomics Platform"/>
            <consortium name="The Broad Institute Genome Sequencing Center for Infectious Disease"/>
            <person name="Wu L."/>
            <person name="Ma J."/>
        </authorList>
    </citation>
    <scope>NUCLEOTIDE SEQUENCE [LARGE SCALE GENOMIC DNA]</scope>
    <source>
        <strain evidence="3">TISTR 2466</strain>
    </source>
</reference>
<evidence type="ECO:0000313" key="2">
    <source>
        <dbReference type="EMBL" id="MFD2693177.1"/>
    </source>
</evidence>
<sequence length="61" mass="6754">MASGFAVGLLAEIGDVERFNSHHALAKYVRLVCSQYFGPENTARTIDILPAKVQRNYLTSI</sequence>
<dbReference type="InterPro" id="IPR003346">
    <property type="entry name" value="Transposase_20"/>
</dbReference>
<accession>A0ABW5S0R1</accession>
<dbReference type="Pfam" id="PF02371">
    <property type="entry name" value="Transposase_20"/>
    <property type="match status" value="1"/>
</dbReference>
<keyword evidence="3" id="KW-1185">Reference proteome</keyword>
<evidence type="ECO:0000313" key="3">
    <source>
        <dbReference type="Proteomes" id="UP001597399"/>
    </source>
</evidence>
<comment type="caution">
    <text evidence="2">The sequence shown here is derived from an EMBL/GenBank/DDBJ whole genome shotgun (WGS) entry which is preliminary data.</text>
</comment>
<name>A0ABW5S0R1_9BACL</name>
<evidence type="ECO:0000259" key="1">
    <source>
        <dbReference type="Pfam" id="PF02371"/>
    </source>
</evidence>
<dbReference type="Proteomes" id="UP001597399">
    <property type="component" value="Unassembled WGS sequence"/>
</dbReference>
<dbReference type="RefSeq" id="WP_381531282.1">
    <property type="nucleotide sequence ID" value="NZ_JBHUMQ010000015.1"/>
</dbReference>
<organism evidence="2 3">
    <name type="scientific">Sporolactobacillus shoreicorticis</name>
    <dbReference type="NCBI Taxonomy" id="1923877"/>
    <lineage>
        <taxon>Bacteria</taxon>
        <taxon>Bacillati</taxon>
        <taxon>Bacillota</taxon>
        <taxon>Bacilli</taxon>
        <taxon>Bacillales</taxon>
        <taxon>Sporolactobacillaceae</taxon>
        <taxon>Sporolactobacillus</taxon>
    </lineage>
</organism>
<gene>
    <name evidence="2" type="ORF">ACFSUE_05975</name>
</gene>
<protein>
    <submittedName>
        <fullName evidence="2">Transposase</fullName>
    </submittedName>
</protein>